<comment type="similarity">
    <text evidence="1">Belongs to the LacAB/RpiB family.</text>
</comment>
<evidence type="ECO:0000313" key="4">
    <source>
        <dbReference type="EMBL" id="UUV98324.1"/>
    </source>
</evidence>
<dbReference type="EC" id="5.3.1.26" evidence="4"/>
<keyword evidence="3 4" id="KW-0413">Isomerase</keyword>
<dbReference type="InterPro" id="IPR003500">
    <property type="entry name" value="RpiB_LacA_LacB"/>
</dbReference>
<dbReference type="SUPFAM" id="SSF89623">
    <property type="entry name" value="Ribose/Galactose isomerase RpiB/AlsB"/>
    <property type="match status" value="1"/>
</dbReference>
<dbReference type="Proteomes" id="UP001058273">
    <property type="component" value="Chromosome"/>
</dbReference>
<sequence length="207" mass="23224">MIRFPFYIFTQIINYQITSFYIYSVFLYNSNIHIQSIYMLKNKKGANIMKIIMGADPSGLALKNEVKKHLLNKGLEITDITEDDDQAYYSVGFEVGKAIANKKYDRGFIFCGTGMGVNIVANKFNGVYSALCESIETATLSRKINNANVLAMGGLIITPYLAKEMADAFLETDFSYGFSEGSPEYLQSAYKTIQNLEPTILKENNSL</sequence>
<name>A0ABY5NXE7_9ENTE</name>
<protein>
    <submittedName>
        <fullName evidence="4">Galactose-6-phosphate isomerase subunit LacA</fullName>
        <ecNumber evidence="4">5.3.1.26</ecNumber>
    </submittedName>
</protein>
<reference evidence="4" key="1">
    <citation type="submission" date="2022-08" db="EMBL/GenBank/DDBJ databases">
        <title>Genome sequence of Vagococcus luciliae DSM 112651.</title>
        <authorList>
            <person name="Juan G."/>
            <person name="Anja P."/>
            <person name="Rolf D."/>
            <person name="Kampfer P."/>
            <person name="Vilcinskas A."/>
        </authorList>
    </citation>
    <scope>NUCLEOTIDE SEQUENCE</scope>
    <source>
        <strain evidence="4">G314FT</strain>
    </source>
</reference>
<gene>
    <name evidence="4" type="primary">lacA</name>
    <name evidence="4" type="ORF">G314FT_04400</name>
</gene>
<keyword evidence="2" id="KW-0423">Lactose metabolism</keyword>
<dbReference type="NCBIfam" id="TIGR00689">
    <property type="entry name" value="rpiB_lacA_lacB"/>
    <property type="match status" value="1"/>
</dbReference>
<dbReference type="GO" id="GO:0050044">
    <property type="term" value="F:galactose-6-phosphate isomerase activity"/>
    <property type="evidence" value="ECO:0007669"/>
    <property type="project" value="UniProtKB-EC"/>
</dbReference>
<dbReference type="EMBL" id="CP102451">
    <property type="protein sequence ID" value="UUV98324.1"/>
    <property type="molecule type" value="Genomic_DNA"/>
</dbReference>
<accession>A0ABY5NXE7</accession>
<proteinExistence type="inferred from homology"/>
<evidence type="ECO:0000256" key="1">
    <source>
        <dbReference type="ARBA" id="ARBA00008754"/>
    </source>
</evidence>
<dbReference type="Gene3D" id="3.40.1400.10">
    <property type="entry name" value="Sugar-phosphate isomerase, RpiB/LacA/LacB"/>
    <property type="match status" value="1"/>
</dbReference>
<organism evidence="4 5">
    <name type="scientific">Vagococcus luciliae</name>
    <dbReference type="NCBI Taxonomy" id="2920380"/>
    <lineage>
        <taxon>Bacteria</taxon>
        <taxon>Bacillati</taxon>
        <taxon>Bacillota</taxon>
        <taxon>Bacilli</taxon>
        <taxon>Lactobacillales</taxon>
        <taxon>Enterococcaceae</taxon>
        <taxon>Vagococcus</taxon>
    </lineage>
</organism>
<evidence type="ECO:0000256" key="3">
    <source>
        <dbReference type="ARBA" id="ARBA00023235"/>
    </source>
</evidence>
<dbReference type="Pfam" id="PF02502">
    <property type="entry name" value="LacAB_rpiB"/>
    <property type="match status" value="1"/>
</dbReference>
<evidence type="ECO:0000256" key="2">
    <source>
        <dbReference type="ARBA" id="ARBA00022736"/>
    </source>
</evidence>
<keyword evidence="5" id="KW-1185">Reference proteome</keyword>
<dbReference type="PANTHER" id="PTHR30345">
    <property type="entry name" value="RIBOSE-5-PHOSPHATE ISOMERASE B"/>
    <property type="match status" value="1"/>
</dbReference>
<dbReference type="PANTHER" id="PTHR30345:SF0">
    <property type="entry name" value="DNA DAMAGE-REPAIR_TOLERATION PROTEIN DRT102"/>
    <property type="match status" value="1"/>
</dbReference>
<evidence type="ECO:0000313" key="5">
    <source>
        <dbReference type="Proteomes" id="UP001058273"/>
    </source>
</evidence>
<reference evidence="4" key="2">
    <citation type="submission" date="2022-08" db="EMBL/GenBank/DDBJ databases">
        <authorList>
            <person name="Poehlein A."/>
            <person name="Guzman J."/>
            <person name="Daniel R."/>
            <person name="Vilcinskas A."/>
        </authorList>
    </citation>
    <scope>NUCLEOTIDE SEQUENCE</scope>
    <source>
        <strain evidence="4">G314FT</strain>
    </source>
</reference>
<dbReference type="InterPro" id="IPR036569">
    <property type="entry name" value="RpiB_LacA_LacB_sf"/>
</dbReference>